<accession>A0ACB5T1W2</accession>
<gene>
    <name evidence="1" type="ORF">Amon02_000397400</name>
</gene>
<dbReference type="Proteomes" id="UP001165064">
    <property type="component" value="Unassembled WGS sequence"/>
</dbReference>
<evidence type="ECO:0000313" key="1">
    <source>
        <dbReference type="EMBL" id="GME79486.1"/>
    </source>
</evidence>
<organism evidence="1 2">
    <name type="scientific">Ambrosiozyma monospora</name>
    <name type="common">Yeast</name>
    <name type="synonym">Endomycopsis monosporus</name>
    <dbReference type="NCBI Taxonomy" id="43982"/>
    <lineage>
        <taxon>Eukaryota</taxon>
        <taxon>Fungi</taxon>
        <taxon>Dikarya</taxon>
        <taxon>Ascomycota</taxon>
        <taxon>Saccharomycotina</taxon>
        <taxon>Pichiomycetes</taxon>
        <taxon>Pichiales</taxon>
        <taxon>Pichiaceae</taxon>
        <taxon>Ambrosiozyma</taxon>
    </lineage>
</organism>
<evidence type="ECO:0000313" key="2">
    <source>
        <dbReference type="Proteomes" id="UP001165064"/>
    </source>
</evidence>
<proteinExistence type="predicted"/>
<comment type="caution">
    <text evidence="1">The sequence shown here is derived from an EMBL/GenBank/DDBJ whole genome shotgun (WGS) entry which is preliminary data.</text>
</comment>
<name>A0ACB5T1W2_AMBMO</name>
<keyword evidence="2" id="KW-1185">Reference proteome</keyword>
<protein>
    <submittedName>
        <fullName evidence="1">Unnamed protein product</fullName>
    </submittedName>
</protein>
<sequence>MSYNEVNKRIPASMKNVPFSPQERSRIAKALNKQLGPEYLSKRRGAGGSNVTYIEGFKAINLANELFTPFGWSSDVQSSQVDYVEEKNGRVSLGLYAVVRVTLKDGTYHEDIGYGSIEGARTKAAAFDKCRKEAITDGIKRALRQFGNALGNCIYDKDYLSKIGKVSAEPTEFQQESLLRRSHHGTMGHDEEAALASAAPTALITSGNSTSSSAASTALSNTVTLVRDPQIKTDEIIALPPVTTTHIQQQQKQNAHFSKPPVKKQERQDDEDSFVFSDDYPDEAILSRPSQKVKEVKSSLPTTVNEIPDSDNDFDDDEPDVESIVHNSKNQNHSTSIEHPDVNQNNNNYNNRVPLKDSTVQLNNLHNQTTDSNANMKPQFQKPLGCSAQITTPRAPGPINLNLSQPTPTPNNNPNATPNMGINMNLNDPNSNIAIPKNVGFVAARSAEKVMKDPRLHESPALKYDPTHHSESIKKSTFVNHSKSTPIKRSLIQSSTSVSGGSGPNVGSNPGLGSAGGMGGGVAGSGNPFSNHPRPYKRSIGLPPDKLMNKRLHK</sequence>
<reference evidence="1" key="1">
    <citation type="submission" date="2023-04" db="EMBL/GenBank/DDBJ databases">
        <title>Ambrosiozyma monospora NBRC 10751.</title>
        <authorList>
            <person name="Ichikawa N."/>
            <person name="Sato H."/>
            <person name="Tonouchi N."/>
        </authorList>
    </citation>
    <scope>NUCLEOTIDE SEQUENCE</scope>
    <source>
        <strain evidence="1">NBRC 10751</strain>
    </source>
</reference>
<dbReference type="EMBL" id="BSXS01002614">
    <property type="protein sequence ID" value="GME79486.1"/>
    <property type="molecule type" value="Genomic_DNA"/>
</dbReference>